<evidence type="ECO:0000313" key="3">
    <source>
        <dbReference type="Proteomes" id="UP000054270"/>
    </source>
</evidence>
<feature type="transmembrane region" description="Helical" evidence="1">
    <location>
        <begin position="223"/>
        <end position="250"/>
    </location>
</feature>
<keyword evidence="1" id="KW-0812">Transmembrane</keyword>
<gene>
    <name evidence="2" type="ORF">HYPSUDRAFT_72423</name>
</gene>
<evidence type="ECO:0000313" key="2">
    <source>
        <dbReference type="EMBL" id="KJA14692.1"/>
    </source>
</evidence>
<dbReference type="Proteomes" id="UP000054270">
    <property type="component" value="Unassembled WGS sequence"/>
</dbReference>
<dbReference type="OrthoDB" id="2905268at2759"/>
<feature type="transmembrane region" description="Helical" evidence="1">
    <location>
        <begin position="20"/>
        <end position="42"/>
    </location>
</feature>
<feature type="transmembrane region" description="Helical" evidence="1">
    <location>
        <begin position="142"/>
        <end position="160"/>
    </location>
</feature>
<evidence type="ECO:0000256" key="1">
    <source>
        <dbReference type="SAM" id="Phobius"/>
    </source>
</evidence>
<protein>
    <recommendedName>
        <fullName evidence="4">G-protein coupled receptors family 1 profile domain-containing protein</fullName>
    </recommendedName>
</protein>
<evidence type="ECO:0008006" key="4">
    <source>
        <dbReference type="Google" id="ProtNLM"/>
    </source>
</evidence>
<keyword evidence="1" id="KW-0472">Membrane</keyword>
<dbReference type="OMA" id="FTETANY"/>
<keyword evidence="1" id="KW-1133">Transmembrane helix</keyword>
<keyword evidence="3" id="KW-1185">Reference proteome</keyword>
<feature type="transmembrane region" description="Helical" evidence="1">
    <location>
        <begin position="113"/>
        <end position="135"/>
    </location>
</feature>
<reference evidence="3" key="1">
    <citation type="submission" date="2014-04" db="EMBL/GenBank/DDBJ databases">
        <title>Evolutionary Origins and Diversification of the Mycorrhizal Mutualists.</title>
        <authorList>
            <consortium name="DOE Joint Genome Institute"/>
            <consortium name="Mycorrhizal Genomics Consortium"/>
            <person name="Kohler A."/>
            <person name="Kuo A."/>
            <person name="Nagy L.G."/>
            <person name="Floudas D."/>
            <person name="Copeland A."/>
            <person name="Barry K.W."/>
            <person name="Cichocki N."/>
            <person name="Veneault-Fourrey C."/>
            <person name="LaButti K."/>
            <person name="Lindquist E.A."/>
            <person name="Lipzen A."/>
            <person name="Lundell T."/>
            <person name="Morin E."/>
            <person name="Murat C."/>
            <person name="Riley R."/>
            <person name="Ohm R."/>
            <person name="Sun H."/>
            <person name="Tunlid A."/>
            <person name="Henrissat B."/>
            <person name="Grigoriev I.V."/>
            <person name="Hibbett D.S."/>
            <person name="Martin F."/>
        </authorList>
    </citation>
    <scope>NUCLEOTIDE SEQUENCE [LARGE SCALE GENOMIC DNA]</scope>
    <source>
        <strain evidence="3">FD-334 SS-4</strain>
    </source>
</reference>
<proteinExistence type="predicted"/>
<accession>A0A0D2KJ89</accession>
<sequence length="324" mass="36315">MIVNPTWRPDEDSTTIANERAWLAGMVLTAATYGIVFSLSILSFKQLCNTMNKTNFKQRLTFLVLIFVMFLLASLIVGASAKMTELSFVDARLFPGGPAAFEELEITMLPAEIVSVAYVLASLISDGIMVWRIMVIYKSCRYPVWLVMVFPVLSYLGSISEDTPYSLSIHTDASSIKPFNLGAPFYWLSLTSKLVISAFINARFWYLRRRITSALGARYGRQYLGVTVICVESALIYSAASLCFLVPYALNRPIQHTFVHMLGEVQIIAPLLIMYRIASGEAWTPTTSTDLLGTNICSRAGNNNLETKEFYSLRNLHFSWSNIQ</sequence>
<dbReference type="EMBL" id="KN817668">
    <property type="protein sequence ID" value="KJA14692.1"/>
    <property type="molecule type" value="Genomic_DNA"/>
</dbReference>
<feature type="transmembrane region" description="Helical" evidence="1">
    <location>
        <begin position="62"/>
        <end position="81"/>
    </location>
</feature>
<organism evidence="2 3">
    <name type="scientific">Hypholoma sublateritium (strain FD-334 SS-4)</name>
    <dbReference type="NCBI Taxonomy" id="945553"/>
    <lineage>
        <taxon>Eukaryota</taxon>
        <taxon>Fungi</taxon>
        <taxon>Dikarya</taxon>
        <taxon>Basidiomycota</taxon>
        <taxon>Agaricomycotina</taxon>
        <taxon>Agaricomycetes</taxon>
        <taxon>Agaricomycetidae</taxon>
        <taxon>Agaricales</taxon>
        <taxon>Agaricineae</taxon>
        <taxon>Strophariaceae</taxon>
        <taxon>Hypholoma</taxon>
    </lineage>
</organism>
<feature type="transmembrane region" description="Helical" evidence="1">
    <location>
        <begin position="185"/>
        <end position="202"/>
    </location>
</feature>
<name>A0A0D2KJ89_HYPSF</name>
<dbReference type="AlphaFoldDB" id="A0A0D2KJ89"/>